<dbReference type="Ensembl" id="ENSAPET00000004156.1">
    <property type="protein sequence ID" value="ENSAPEP00000004046.1"/>
    <property type="gene ID" value="ENSAPEG00000002927.1"/>
</dbReference>
<dbReference type="InterPro" id="IPR033989">
    <property type="entry name" value="CD209-like_CTLD"/>
</dbReference>
<dbReference type="PROSITE" id="PS50041">
    <property type="entry name" value="C_TYPE_LECTIN_2"/>
    <property type="match status" value="1"/>
</dbReference>
<dbReference type="SMART" id="SM00034">
    <property type="entry name" value="CLECT"/>
    <property type="match status" value="1"/>
</dbReference>
<keyword evidence="2" id="KW-1015">Disulfide bond</keyword>
<keyword evidence="3" id="KW-0812">Transmembrane</keyword>
<dbReference type="STRING" id="161767.ENSAPEP00000004046"/>
<evidence type="ECO:0000256" key="2">
    <source>
        <dbReference type="ARBA" id="ARBA00023157"/>
    </source>
</evidence>
<keyword evidence="6" id="KW-1185">Reference proteome</keyword>
<protein>
    <recommendedName>
        <fullName evidence="4">C-type lectin domain-containing protein</fullName>
    </recommendedName>
</protein>
<dbReference type="AlphaFoldDB" id="A0A3P8RVA3"/>
<dbReference type="Proteomes" id="UP000265080">
    <property type="component" value="Chromosome 3"/>
</dbReference>
<evidence type="ECO:0000313" key="6">
    <source>
        <dbReference type="Proteomes" id="UP000265080"/>
    </source>
</evidence>
<name>A0A3P8RVA3_AMPPE</name>
<dbReference type="InterPro" id="IPR016186">
    <property type="entry name" value="C-type_lectin-like/link_sf"/>
</dbReference>
<dbReference type="InterPro" id="IPR001304">
    <property type="entry name" value="C-type_lectin-like"/>
</dbReference>
<evidence type="ECO:0000313" key="5">
    <source>
        <dbReference type="Ensembl" id="ENSAPEP00000004046.1"/>
    </source>
</evidence>
<dbReference type="GeneTree" id="ENSGT01020000230338"/>
<dbReference type="InterPro" id="IPR018378">
    <property type="entry name" value="C-type_lectin_CS"/>
</dbReference>
<dbReference type="InterPro" id="IPR050111">
    <property type="entry name" value="C-type_lectin/snaclec_domain"/>
</dbReference>
<proteinExistence type="predicted"/>
<keyword evidence="3" id="KW-0472">Membrane</keyword>
<evidence type="ECO:0000259" key="4">
    <source>
        <dbReference type="PROSITE" id="PS50041"/>
    </source>
</evidence>
<dbReference type="Pfam" id="PF00059">
    <property type="entry name" value="Lectin_C"/>
    <property type="match status" value="1"/>
</dbReference>
<organism evidence="5 6">
    <name type="scientific">Amphiprion percula</name>
    <name type="common">Orange clownfish</name>
    <name type="synonym">Lutjanus percula</name>
    <dbReference type="NCBI Taxonomy" id="161767"/>
    <lineage>
        <taxon>Eukaryota</taxon>
        <taxon>Metazoa</taxon>
        <taxon>Chordata</taxon>
        <taxon>Craniata</taxon>
        <taxon>Vertebrata</taxon>
        <taxon>Euteleostomi</taxon>
        <taxon>Actinopterygii</taxon>
        <taxon>Neopterygii</taxon>
        <taxon>Teleostei</taxon>
        <taxon>Neoteleostei</taxon>
        <taxon>Acanthomorphata</taxon>
        <taxon>Ovalentaria</taxon>
        <taxon>Pomacentridae</taxon>
        <taxon>Amphiprion</taxon>
    </lineage>
</organism>
<dbReference type="InterPro" id="IPR016187">
    <property type="entry name" value="CTDL_fold"/>
</dbReference>
<dbReference type="PANTHER" id="PTHR22803">
    <property type="entry name" value="MANNOSE, PHOSPHOLIPASE, LECTIN RECEPTOR RELATED"/>
    <property type="match status" value="1"/>
</dbReference>
<dbReference type="OMA" id="ELMWICE"/>
<evidence type="ECO:0000256" key="1">
    <source>
        <dbReference type="ARBA" id="ARBA00022734"/>
    </source>
</evidence>
<feature type="domain" description="C-type lectin" evidence="4">
    <location>
        <begin position="104"/>
        <end position="218"/>
    </location>
</feature>
<accession>A0A3P8RVA3</accession>
<evidence type="ECO:0000256" key="3">
    <source>
        <dbReference type="SAM" id="Phobius"/>
    </source>
</evidence>
<dbReference type="SUPFAM" id="SSF56436">
    <property type="entry name" value="C-type lectin-like"/>
    <property type="match status" value="1"/>
</dbReference>
<reference evidence="5" key="3">
    <citation type="submission" date="2025-09" db="UniProtKB">
        <authorList>
            <consortium name="Ensembl"/>
        </authorList>
    </citation>
    <scope>IDENTIFICATION</scope>
</reference>
<sequence length="223" mass="25693">MVRAAHREPSEIITEYVNLPDVPARSRLSKVGEETPAAAGTKLIRLVAVSFGLLCIMQVILNISFRLALYKKTSDIEIICNNVSETDELRKLADHHFQQGWVYIRPSFYYISSTKKTWKDSRKDCLQRGADLVIIDSIEEQDFTRKFHKPMWIGLTEGGRKGEWQWVDGTPLTTSYWGAGEPNNFEGKTEDCVEIKFHDNKNSWNDIPCEDLNFWMCEKKVSL</sequence>
<keyword evidence="3" id="KW-1133">Transmembrane helix</keyword>
<dbReference type="GO" id="GO:0030246">
    <property type="term" value="F:carbohydrate binding"/>
    <property type="evidence" value="ECO:0007669"/>
    <property type="project" value="UniProtKB-KW"/>
</dbReference>
<reference evidence="5 6" key="1">
    <citation type="submission" date="2018-03" db="EMBL/GenBank/DDBJ databases">
        <title>Finding Nemo's genes: A chromosome-scale reference assembly of the genome of the orange clownfish Amphiprion percula.</title>
        <authorList>
            <person name="Lehmann R."/>
        </authorList>
    </citation>
    <scope>NUCLEOTIDE SEQUENCE</scope>
</reference>
<reference evidence="5" key="2">
    <citation type="submission" date="2025-08" db="UniProtKB">
        <authorList>
            <consortium name="Ensembl"/>
        </authorList>
    </citation>
    <scope>IDENTIFICATION</scope>
</reference>
<feature type="transmembrane region" description="Helical" evidence="3">
    <location>
        <begin position="43"/>
        <end position="65"/>
    </location>
</feature>
<dbReference type="CDD" id="cd03590">
    <property type="entry name" value="CLECT_DC-SIGN_like"/>
    <property type="match status" value="1"/>
</dbReference>
<dbReference type="Gene3D" id="3.10.100.10">
    <property type="entry name" value="Mannose-Binding Protein A, subunit A"/>
    <property type="match status" value="1"/>
</dbReference>
<keyword evidence="1" id="KW-0430">Lectin</keyword>
<dbReference type="PROSITE" id="PS00615">
    <property type="entry name" value="C_TYPE_LECTIN_1"/>
    <property type="match status" value="1"/>
</dbReference>